<dbReference type="EMBL" id="BMQN01000025">
    <property type="protein sequence ID" value="GGS09624.1"/>
    <property type="molecule type" value="Genomic_DNA"/>
</dbReference>
<evidence type="ECO:0000256" key="1">
    <source>
        <dbReference type="SAM" id="Phobius"/>
    </source>
</evidence>
<gene>
    <name evidence="2" type="ORF">GCM10008960_39860</name>
</gene>
<sequence length="232" mass="24332">MKSELLNLRVVGVLFILASVAAVIGVVLYAPMLADPDLFFAVPDHVLRVKLGVLAELVLACAAVGTATLLFPYLKRQHEGLALGYVALRLLEAALIVMGVLSVLTLLSVNVGVTEVPGDRRVVNQLLLAAREWTFLLGPNVVLGLNTLLCGVLLYTSRLVPRWLSALGMTGAVLVIGAALLTLFGVLVPLSPAAVLLALPVAVYEMVLAVWLIVKGFSGAVGADGPARPVIT</sequence>
<keyword evidence="1" id="KW-0812">Transmembrane</keyword>
<feature type="transmembrane region" description="Helical" evidence="1">
    <location>
        <begin position="12"/>
        <end position="31"/>
    </location>
</feature>
<dbReference type="InterPro" id="IPR025495">
    <property type="entry name" value="DUF4386"/>
</dbReference>
<organism evidence="2 3">
    <name type="scientific">Deinococcus sedimenti</name>
    <dbReference type="NCBI Taxonomy" id="1867090"/>
    <lineage>
        <taxon>Bacteria</taxon>
        <taxon>Thermotogati</taxon>
        <taxon>Deinococcota</taxon>
        <taxon>Deinococci</taxon>
        <taxon>Deinococcales</taxon>
        <taxon>Deinococcaceae</taxon>
        <taxon>Deinococcus</taxon>
    </lineage>
</organism>
<evidence type="ECO:0000313" key="3">
    <source>
        <dbReference type="Proteomes" id="UP000644548"/>
    </source>
</evidence>
<protein>
    <recommendedName>
        <fullName evidence="4">DUF4386 domain-containing protein</fullName>
    </recommendedName>
</protein>
<keyword evidence="1" id="KW-1133">Transmembrane helix</keyword>
<proteinExistence type="predicted"/>
<feature type="transmembrane region" description="Helical" evidence="1">
    <location>
        <begin position="86"/>
        <end position="113"/>
    </location>
</feature>
<reference evidence="3" key="1">
    <citation type="journal article" date="2019" name="Int. J. Syst. Evol. Microbiol.">
        <title>The Global Catalogue of Microorganisms (GCM) 10K type strain sequencing project: providing services to taxonomists for standard genome sequencing and annotation.</title>
        <authorList>
            <consortium name="The Broad Institute Genomics Platform"/>
            <consortium name="The Broad Institute Genome Sequencing Center for Infectious Disease"/>
            <person name="Wu L."/>
            <person name="Ma J."/>
        </authorList>
    </citation>
    <scope>NUCLEOTIDE SEQUENCE [LARGE SCALE GENOMIC DNA]</scope>
    <source>
        <strain evidence="3">JCM 31405</strain>
    </source>
</reference>
<dbReference type="Pfam" id="PF14329">
    <property type="entry name" value="DUF4386"/>
    <property type="match status" value="1"/>
</dbReference>
<dbReference type="Proteomes" id="UP000644548">
    <property type="component" value="Unassembled WGS sequence"/>
</dbReference>
<feature type="transmembrane region" description="Helical" evidence="1">
    <location>
        <begin position="163"/>
        <end position="187"/>
    </location>
</feature>
<evidence type="ECO:0000313" key="2">
    <source>
        <dbReference type="EMBL" id="GGS09624.1"/>
    </source>
</evidence>
<feature type="transmembrane region" description="Helical" evidence="1">
    <location>
        <begin position="193"/>
        <end position="214"/>
    </location>
</feature>
<name>A0ABQ2SD20_9DEIO</name>
<evidence type="ECO:0008006" key="4">
    <source>
        <dbReference type="Google" id="ProtNLM"/>
    </source>
</evidence>
<feature type="transmembrane region" description="Helical" evidence="1">
    <location>
        <begin position="133"/>
        <end position="156"/>
    </location>
</feature>
<comment type="caution">
    <text evidence="2">The sequence shown here is derived from an EMBL/GenBank/DDBJ whole genome shotgun (WGS) entry which is preliminary data.</text>
</comment>
<accession>A0ABQ2SD20</accession>
<keyword evidence="1" id="KW-0472">Membrane</keyword>
<keyword evidence="3" id="KW-1185">Reference proteome</keyword>
<feature type="transmembrane region" description="Helical" evidence="1">
    <location>
        <begin position="51"/>
        <end position="74"/>
    </location>
</feature>